<reference evidence="2 3" key="1">
    <citation type="journal article" date="2015" name="Genome Biol. Evol.">
        <title>Characterization of Three Mycobacterium spp. with Potential Use in Bioremediation by Genome Sequencing and Comparative Genomics.</title>
        <authorList>
            <person name="Das S."/>
            <person name="Pettersson B.M."/>
            <person name="Behra P.R."/>
            <person name="Ramesh M."/>
            <person name="Dasgupta S."/>
            <person name="Bhattacharya A."/>
            <person name="Kirsebom L.A."/>
        </authorList>
    </citation>
    <scope>NUCLEOTIDE SEQUENCE [LARGE SCALE GENOMIC DNA]</scope>
    <source>
        <strain evidence="2 3">DSM 43826</strain>
    </source>
</reference>
<dbReference type="Proteomes" id="UP000036513">
    <property type="component" value="Unassembled WGS sequence"/>
</dbReference>
<accession>A0A0J6WLN8</accession>
<name>A0A0J6WLN8_9MYCO</name>
<protein>
    <recommendedName>
        <fullName evidence="4">Conjugative transposon protein TcpC</fullName>
    </recommendedName>
</protein>
<evidence type="ECO:0000313" key="2">
    <source>
        <dbReference type="EMBL" id="KMO82637.1"/>
    </source>
</evidence>
<evidence type="ECO:0000256" key="1">
    <source>
        <dbReference type="SAM" id="Phobius"/>
    </source>
</evidence>
<evidence type="ECO:0008006" key="4">
    <source>
        <dbReference type="Google" id="ProtNLM"/>
    </source>
</evidence>
<dbReference type="AlphaFoldDB" id="A0A0J6WLN8"/>
<feature type="transmembrane region" description="Helical" evidence="1">
    <location>
        <begin position="17"/>
        <end position="40"/>
    </location>
</feature>
<gene>
    <name evidence="2" type="ORF">MCHLDSM_01260</name>
</gene>
<sequence>MPSLSEIQFTPSATRRLFFATAAAAWTALLVVIALIVWLIRIESAQKPVDVMSEINAYVGAEFFARNFLLVWLGGSPHEAEKLATMTAMPGQPQLNADPFTVLDINAVPPVTRTAAGKETEWGLTLAATLISPGSGTNARNYFRVTFVEAGGTYKALMWPRPVNNAARAVQISSYYTNGIAANTPLGTQVGAFLTAFYTGNNAGSLGSYVSSEFTDSAIKGSPYTSVQITSIMAAKDSPDTATAQPGTTVHVLATAKAAVSTTTFNTIDAPLRLTLSNNKQWLVDGFDEPVHFGDVSYK</sequence>
<dbReference type="EMBL" id="JYNL01000009">
    <property type="protein sequence ID" value="KMO82637.1"/>
    <property type="molecule type" value="Genomic_DNA"/>
</dbReference>
<comment type="caution">
    <text evidence="2">The sequence shown here is derived from an EMBL/GenBank/DDBJ whole genome shotgun (WGS) entry which is preliminary data.</text>
</comment>
<keyword evidence="1" id="KW-0472">Membrane</keyword>
<keyword evidence="1" id="KW-0812">Transmembrane</keyword>
<keyword evidence="3" id="KW-1185">Reference proteome</keyword>
<dbReference type="RefSeq" id="WP_082168747.1">
    <property type="nucleotide sequence ID" value="NZ_JYNL01000009.1"/>
</dbReference>
<proteinExistence type="predicted"/>
<keyword evidence="1" id="KW-1133">Transmembrane helix</keyword>
<evidence type="ECO:0000313" key="3">
    <source>
        <dbReference type="Proteomes" id="UP000036513"/>
    </source>
</evidence>
<dbReference type="PATRIC" id="fig|37916.4.peg.1146"/>
<dbReference type="STRING" id="37916.MCHLDSM_01260"/>
<organism evidence="2 3">
    <name type="scientific">Mycolicibacterium chlorophenolicum</name>
    <dbReference type="NCBI Taxonomy" id="37916"/>
    <lineage>
        <taxon>Bacteria</taxon>
        <taxon>Bacillati</taxon>
        <taxon>Actinomycetota</taxon>
        <taxon>Actinomycetes</taxon>
        <taxon>Mycobacteriales</taxon>
        <taxon>Mycobacteriaceae</taxon>
        <taxon>Mycolicibacterium</taxon>
    </lineage>
</organism>